<dbReference type="InterPro" id="IPR005821">
    <property type="entry name" value="Ion_trans_dom"/>
</dbReference>
<dbReference type="PRINTS" id="PR00472">
    <property type="entry name" value="CASNKINASEII"/>
</dbReference>
<evidence type="ECO:0000313" key="11">
    <source>
        <dbReference type="EMBL" id="CAK9054607.1"/>
    </source>
</evidence>
<dbReference type="Gene3D" id="1.10.287.630">
    <property type="entry name" value="Helix hairpin bin"/>
    <property type="match status" value="1"/>
</dbReference>
<evidence type="ECO:0000256" key="4">
    <source>
        <dbReference type="ARBA" id="ARBA00022989"/>
    </source>
</evidence>
<evidence type="ECO:0000313" key="12">
    <source>
        <dbReference type="Proteomes" id="UP001642484"/>
    </source>
</evidence>
<sequence length="1273" mass="144123">MFKTAGEITTDSDEDYSEISGSDRDEEITWIEWFCHLKGNEFFVEVDEDYIQDDFNLTGLSAQVPCYEDALNMILDFDDQDDSRVQDDQQPLVETAAQMLYGLIHARFILTSRGMAAMLDKYNCYVYGKCPLTQCEAINQAVLPIGMSDLLRQSAAKVYCPHCREIYFPKSSKLECLDGAYFGTTFAHLFFLTYQQLVPPTMPAPHCPRIYGFKIHKSVKENLRRQCERAQKQALPMFSGKSAGSQDRTAEGCPGDPLEYMQPMAVALRGLTGEQVLEDEGRRCVLSSLADLAASPLEKRSIDDLIQLGKASHKERALQLHETLKVGLARCAMRLANLPLGFCHAPSIRRVSSTYVQNFKQVMDFEDKHGVEGLASEEYHGITNGIFNQHRGTMLDVAKGVFEFNEDLNQLFGPDLELAELRHLQLIQDIEESLDEFFTNRLTLRLMISHIQALNANKTMNSDGEAMVGVVNVSTHPITILSRAYVATRFMCMRDFQTAPDLLVNGTMHDEYVQQVGRGHQEKGRRTSVSSAYGDPSRIPGETCVIQPERSRPLWRWDAVCGILLIAVAICTPFEAGFLETETLSFMGVLNIITNVFFMMDMFMQFFIAYPIETRYGPRWEYRKRLIALRYLKGWFTIDLASTLPLDFLSPGSGLGLLRTIRMLRLLKLLRLARGIRVVRRYQAEVGLSYRKFTLYLLFFAVLAVSHWLACTLGVIHKFQIEGEICSNSDMYAGRPDCSTSWMTEAFRHHANAEWDDSETPQIDVFDAYVMAFYTGITILVHPHAYDAINTAERLLFTILLLIGGFMWTQVISRSTAIASSLNAHQLAHQQTMDDLNNIADRLNLSRDMKIRLRKFFLRSTAQHEYEAWQEILNRMSPQLRRDTYREVNVHWVKKVRFFDSCSTSFLIGIAEILEIKMFGEQEHFGQLFHMYIMMGGAASRVVNFTLLLPGMVWGEDHLLLSNPDLVASNIAVSLTVVEVQELAKAGFDAVLEDFPEHVQDLRQVVVKYIFMRGLKRLAALTLQRREQLEAAARGESATESETSEGALRHLRSPTASAWDKMLEESPGTPQLRNSKTQELDAHAQSMKDGARLISMQWNKAQKGASKDGSPASPATPATSGHLPSKSEVRDAKEKVKQAKRKPIQDASQAAAVAWYSPMDAAAAATAAAVSVADHSQVGDTMIEDWINRQDELEEGVFKRLDEVSEQIYSLYEMMQEQQDLLQQQLVPQKETPEAPLEQRSLPSSEHFDLFRTTPKIPKKPDLQLRDEMPSYE</sequence>
<keyword evidence="5 8" id="KW-0472">Membrane</keyword>
<dbReference type="SMART" id="SM01085">
    <property type="entry name" value="CK_II_beta"/>
    <property type="match status" value="1"/>
</dbReference>
<dbReference type="SUPFAM" id="SSF51206">
    <property type="entry name" value="cAMP-binding domain-like"/>
    <property type="match status" value="1"/>
</dbReference>
<dbReference type="InterPro" id="IPR000704">
    <property type="entry name" value="Casein_kinase_II_reg-sub"/>
</dbReference>
<keyword evidence="3 8" id="KW-0812">Transmembrane</keyword>
<dbReference type="Gene3D" id="1.10.1820.10">
    <property type="entry name" value="protein kinase ck2 holoenzyme, chain C, domain 1"/>
    <property type="match status" value="1"/>
</dbReference>
<dbReference type="Pfam" id="PF01214">
    <property type="entry name" value="CK_II_beta"/>
    <property type="match status" value="1"/>
</dbReference>
<dbReference type="Gene3D" id="1.20.140.20">
    <property type="entry name" value="Alpha-ketoacid/pyruvate dehydrogenase kinase, N-terminal domain"/>
    <property type="match status" value="1"/>
</dbReference>
<dbReference type="PANTHER" id="PTHR11740:SF0">
    <property type="entry name" value="CASEIN KINASE II SUBUNIT BETA"/>
    <property type="match status" value="1"/>
</dbReference>
<dbReference type="InterPro" id="IPR035991">
    <property type="entry name" value="Casein_kinase_II_beta-like"/>
</dbReference>
<feature type="region of interest" description="Disordered" evidence="7">
    <location>
        <begin position="1"/>
        <end position="21"/>
    </location>
</feature>
<dbReference type="PANTHER" id="PTHR11740">
    <property type="entry name" value="CASEIN KINASE II SUBUNIT BETA"/>
    <property type="match status" value="1"/>
</dbReference>
<feature type="domain" description="Branched-chain alpha-ketoacid dehydrogenase kinase/Pyruvate dehydrogenase kinase N-terminal" evidence="10">
    <location>
        <begin position="301"/>
        <end position="471"/>
    </location>
</feature>
<feature type="region of interest" description="Disordered" evidence="7">
    <location>
        <begin position="1063"/>
        <end position="1086"/>
    </location>
</feature>
<feature type="transmembrane region" description="Helical" evidence="8">
    <location>
        <begin position="765"/>
        <end position="783"/>
    </location>
</feature>
<evidence type="ECO:0000256" key="3">
    <source>
        <dbReference type="ARBA" id="ARBA00022692"/>
    </source>
</evidence>
<feature type="transmembrane region" description="Helical" evidence="8">
    <location>
        <begin position="632"/>
        <end position="658"/>
    </location>
</feature>
<feature type="compositionally biased region" description="Basic and acidic residues" evidence="7">
    <location>
        <begin position="1125"/>
        <end position="1137"/>
    </location>
</feature>
<name>A0ABP0MUT7_9DINO</name>
<dbReference type="Gene3D" id="1.10.287.70">
    <property type="match status" value="1"/>
</dbReference>
<dbReference type="SUPFAM" id="SSF69012">
    <property type="entry name" value="alpha-ketoacid dehydrogenase kinase, N-terminal domain"/>
    <property type="match status" value="1"/>
</dbReference>
<feature type="transmembrane region" description="Helical" evidence="8">
    <location>
        <begin position="693"/>
        <end position="710"/>
    </location>
</feature>
<evidence type="ECO:0000259" key="9">
    <source>
        <dbReference type="Pfam" id="PF00520"/>
    </source>
</evidence>
<feature type="region of interest" description="Disordered" evidence="7">
    <location>
        <begin position="1100"/>
        <end position="1144"/>
    </location>
</feature>
<dbReference type="InterPro" id="IPR016149">
    <property type="entry name" value="Casein_kin_II_reg-sub_N"/>
</dbReference>
<dbReference type="InterPro" id="IPR036784">
    <property type="entry name" value="AK/P_DHK_N_sf"/>
</dbReference>
<feature type="transmembrane region" description="Helical" evidence="8">
    <location>
        <begin position="554"/>
        <end position="574"/>
    </location>
</feature>
<reference evidence="11 12" key="1">
    <citation type="submission" date="2024-02" db="EMBL/GenBank/DDBJ databases">
        <authorList>
            <person name="Chen Y."/>
            <person name="Shah S."/>
            <person name="Dougan E. K."/>
            <person name="Thang M."/>
            <person name="Chan C."/>
        </authorList>
    </citation>
    <scope>NUCLEOTIDE SEQUENCE [LARGE SCALE GENOMIC DNA]</scope>
</reference>
<accession>A0ABP0MUT7</accession>
<dbReference type="Gene3D" id="2.20.25.20">
    <property type="match status" value="1"/>
</dbReference>
<dbReference type="EMBL" id="CAXAMN010019557">
    <property type="protein sequence ID" value="CAK9054607.1"/>
    <property type="molecule type" value="Genomic_DNA"/>
</dbReference>
<dbReference type="Pfam" id="PF10436">
    <property type="entry name" value="BCDHK_Adom3"/>
    <property type="match status" value="1"/>
</dbReference>
<comment type="similarity">
    <text evidence="2 6">Belongs to the casein kinase 2 subunit beta family.</text>
</comment>
<comment type="caution">
    <text evidence="11">The sequence shown here is derived from an EMBL/GenBank/DDBJ whole genome shotgun (WGS) entry which is preliminary data.</text>
</comment>
<evidence type="ECO:0000256" key="8">
    <source>
        <dbReference type="SAM" id="Phobius"/>
    </source>
</evidence>
<feature type="compositionally biased region" description="Basic and acidic residues" evidence="7">
    <location>
        <begin position="1259"/>
        <end position="1273"/>
    </location>
</feature>
<feature type="transmembrane region" description="Helical" evidence="8">
    <location>
        <begin position="795"/>
        <end position="813"/>
    </location>
</feature>
<dbReference type="InterPro" id="IPR014710">
    <property type="entry name" value="RmlC-like_jellyroll"/>
</dbReference>
<gene>
    <name evidence="11" type="ORF">CCMP2556_LOCUS27288</name>
</gene>
<organism evidence="11 12">
    <name type="scientific">Durusdinium trenchii</name>
    <dbReference type="NCBI Taxonomy" id="1381693"/>
    <lineage>
        <taxon>Eukaryota</taxon>
        <taxon>Sar</taxon>
        <taxon>Alveolata</taxon>
        <taxon>Dinophyceae</taxon>
        <taxon>Suessiales</taxon>
        <taxon>Symbiodiniaceae</taxon>
        <taxon>Durusdinium</taxon>
    </lineage>
</organism>
<feature type="domain" description="Ion transport" evidence="9">
    <location>
        <begin position="557"/>
        <end position="807"/>
    </location>
</feature>
<feature type="region of interest" description="Disordered" evidence="7">
    <location>
        <begin position="1225"/>
        <end position="1273"/>
    </location>
</feature>
<evidence type="ECO:0000259" key="10">
    <source>
        <dbReference type="Pfam" id="PF10436"/>
    </source>
</evidence>
<dbReference type="InterPro" id="IPR018955">
    <property type="entry name" value="BCDHK/PDK_N"/>
</dbReference>
<evidence type="ECO:0000256" key="6">
    <source>
        <dbReference type="RuleBase" id="RU361268"/>
    </source>
</evidence>
<evidence type="ECO:0000256" key="5">
    <source>
        <dbReference type="ARBA" id="ARBA00023136"/>
    </source>
</evidence>
<comment type="subunit">
    <text evidence="6">Tetramer of two alpha and two beta subunits.</text>
</comment>
<keyword evidence="12" id="KW-1185">Reference proteome</keyword>
<proteinExistence type="inferred from homology"/>
<comment type="subcellular location">
    <subcellularLocation>
        <location evidence="1">Membrane</location>
        <topology evidence="1">Multi-pass membrane protein</topology>
    </subcellularLocation>
</comment>
<feature type="transmembrane region" description="Helical" evidence="8">
    <location>
        <begin position="586"/>
        <end position="612"/>
    </location>
</feature>
<evidence type="ECO:0000256" key="7">
    <source>
        <dbReference type="SAM" id="MobiDB-lite"/>
    </source>
</evidence>
<dbReference type="Pfam" id="PF00520">
    <property type="entry name" value="Ion_trans"/>
    <property type="match status" value="1"/>
</dbReference>
<dbReference type="Gene3D" id="2.60.120.10">
    <property type="entry name" value="Jelly Rolls"/>
    <property type="match status" value="1"/>
</dbReference>
<dbReference type="InterPro" id="IPR018490">
    <property type="entry name" value="cNMP-bd_dom_sf"/>
</dbReference>
<protein>
    <recommendedName>
        <fullName evidence="6">Casein kinase II subunit beta</fullName>
        <shortName evidence="6">CK II beta</shortName>
    </recommendedName>
</protein>
<dbReference type="Proteomes" id="UP001642484">
    <property type="component" value="Unassembled WGS sequence"/>
</dbReference>
<evidence type="ECO:0000256" key="2">
    <source>
        <dbReference type="ARBA" id="ARBA00006941"/>
    </source>
</evidence>
<dbReference type="SUPFAM" id="SSF57798">
    <property type="entry name" value="Casein kinase II beta subunit"/>
    <property type="match status" value="1"/>
</dbReference>
<dbReference type="SUPFAM" id="SSF81324">
    <property type="entry name" value="Voltage-gated potassium channels"/>
    <property type="match status" value="1"/>
</dbReference>
<evidence type="ECO:0000256" key="1">
    <source>
        <dbReference type="ARBA" id="ARBA00004141"/>
    </source>
</evidence>
<keyword evidence="4 8" id="KW-1133">Transmembrane helix</keyword>